<reference evidence="23 24" key="1">
    <citation type="submission" date="2020-08" db="EMBL/GenBank/DDBJ databases">
        <title>Genomic Encyclopedia of Type Strains, Phase IV (KMG-IV): sequencing the most valuable type-strain genomes for metagenomic binning, comparative biology and taxonomic classification.</title>
        <authorList>
            <person name="Goeker M."/>
        </authorList>
    </citation>
    <scope>NUCLEOTIDE SEQUENCE [LARGE SCALE GENOMIC DNA]</scope>
    <source>
        <strain evidence="23 24">DSM 16268</strain>
    </source>
</reference>
<evidence type="ECO:0000259" key="20">
    <source>
        <dbReference type="Pfam" id="PF00391"/>
    </source>
</evidence>
<dbReference type="InterPro" id="IPR040442">
    <property type="entry name" value="Pyrv_kinase-like_dom_sf"/>
</dbReference>
<evidence type="ECO:0000256" key="10">
    <source>
        <dbReference type="ARBA" id="ARBA00022679"/>
    </source>
</evidence>
<feature type="binding site" evidence="18">
    <location>
        <begin position="443"/>
        <end position="444"/>
    </location>
    <ligand>
        <name>phosphoenolpyruvate</name>
        <dbReference type="ChEBI" id="CHEBI:58702"/>
    </ligand>
</feature>
<dbReference type="Gene3D" id="3.50.30.10">
    <property type="entry name" value="Phosphohistidine domain"/>
    <property type="match status" value="1"/>
</dbReference>
<name>A0A7W9L388_9HYPH</name>
<keyword evidence="7 16" id="KW-0813">Transport</keyword>
<evidence type="ECO:0000256" key="13">
    <source>
        <dbReference type="ARBA" id="ARBA00022777"/>
    </source>
</evidence>
<dbReference type="SUPFAM" id="SSF47831">
    <property type="entry name" value="Enzyme I of the PEP:sugar phosphotransferase system HPr-binding (sub)domain"/>
    <property type="match status" value="1"/>
</dbReference>
<sequence>MPPIRELSGRAAAPGLAHGPVHRLVETGTAHRAFAGVAVERAALGQAIAAAIEDLAGLMAANEEDGADILEFQVAMLEDESLSEPAFDAIEAGADALTAFREALDSQIADYQRSEDDYFRARASDLEDLRDRVLSHLADGAAAAVPAGAILVGRDLTPSRFLSVDWSAGGAIALAEGSPSSHVAMLARSRGVPMAVGLGAIPDGPFRAAILDGERGRLVLDPTEAELAAFGAARADAAGRAAREADVLTRPAVTADGVAVKVMINVAEPAELDRLDPEICDGIGLVRTEFLFTGRDGLPDEETQYRAYRRILEWAEDRPVTIRTVDAGGDKPVPGLTLDGESNPFLGVRGVRLSLARPEIFRLQLRALCRAAVHGDLKIMLPMVTVPEEIATVAAMLEATVIQLGSDGFRARKPPLGIMVEVPAVAVVPELYAEAAFFSIGSNDLTQYTTASARDIAAVAALNDPGHAAVVALIRNTVARGAELGIEVSLCGDMGGDPAHWPALLRAGLRSASVAPPLVGRVKLALAGLRAGG</sequence>
<dbReference type="AlphaFoldDB" id="A0A7W9L388"/>
<dbReference type="InterPro" id="IPR024692">
    <property type="entry name" value="PTS_EI"/>
</dbReference>
<dbReference type="InterPro" id="IPR008731">
    <property type="entry name" value="PTS_EIN"/>
</dbReference>
<feature type="domain" description="PEP-utilising enzyme mobile" evidence="20">
    <location>
        <begin position="146"/>
        <end position="216"/>
    </location>
</feature>
<gene>
    <name evidence="23" type="ORF">GGQ63_003393</name>
</gene>
<dbReference type="NCBIfam" id="TIGR01417">
    <property type="entry name" value="PTS_I_fam"/>
    <property type="match status" value="1"/>
</dbReference>
<protein>
    <recommendedName>
        <fullName evidence="6 16">Phosphoenolpyruvate-protein phosphotransferase</fullName>
        <ecNumber evidence="5 16">2.7.3.9</ecNumber>
    </recommendedName>
    <alternativeName>
        <fullName evidence="15 16">Phosphotransferase system, enzyme I</fullName>
    </alternativeName>
</protein>
<evidence type="ECO:0000256" key="15">
    <source>
        <dbReference type="ARBA" id="ARBA00033235"/>
    </source>
</evidence>
<evidence type="ECO:0000256" key="6">
    <source>
        <dbReference type="ARBA" id="ARBA00016544"/>
    </source>
</evidence>
<keyword evidence="24" id="KW-1185">Reference proteome</keyword>
<evidence type="ECO:0000256" key="16">
    <source>
        <dbReference type="PIRNR" id="PIRNR000732"/>
    </source>
</evidence>
<keyword evidence="13 16" id="KW-0418">Kinase</keyword>
<comment type="function">
    <text evidence="16">General (non sugar-specific) component of the phosphoenolpyruvate-dependent sugar phosphotransferase system (sugar PTS). This major carbohydrate active-transport system catalyzes the phosphorylation of incoming sugar substrates concomitantly with their translocation across the cell membrane. Enzyme I transfers the phosphoryl group from phosphoenolpyruvate (PEP) to the phosphoryl carrier protein (HPr).</text>
</comment>
<evidence type="ECO:0000256" key="11">
    <source>
        <dbReference type="ARBA" id="ARBA00022683"/>
    </source>
</evidence>
<evidence type="ECO:0000256" key="8">
    <source>
        <dbReference type="ARBA" id="ARBA00022490"/>
    </source>
</evidence>
<evidence type="ECO:0000256" key="7">
    <source>
        <dbReference type="ARBA" id="ARBA00022448"/>
    </source>
</evidence>
<keyword evidence="14 16" id="KW-0460">Magnesium</keyword>
<dbReference type="InterPro" id="IPR050499">
    <property type="entry name" value="PEP-utilizing_PTS_enzyme"/>
</dbReference>
<feature type="binding site" evidence="18">
    <location>
        <position position="323"/>
    </location>
    <ligand>
        <name>phosphoenolpyruvate</name>
        <dbReference type="ChEBI" id="CHEBI:58702"/>
    </ligand>
</feature>
<dbReference type="InterPro" id="IPR006318">
    <property type="entry name" value="PTS_EI-like"/>
</dbReference>
<evidence type="ECO:0000259" key="21">
    <source>
        <dbReference type="Pfam" id="PF02896"/>
    </source>
</evidence>
<feature type="binding site" evidence="18">
    <location>
        <position position="287"/>
    </location>
    <ligand>
        <name>phosphoenolpyruvate</name>
        <dbReference type="ChEBI" id="CHEBI:58702"/>
    </ligand>
</feature>
<dbReference type="GO" id="GO:0008965">
    <property type="term" value="F:phosphoenolpyruvate-protein phosphotransferase activity"/>
    <property type="evidence" value="ECO:0007669"/>
    <property type="project" value="UniProtKB-EC"/>
</dbReference>
<dbReference type="GO" id="GO:0009401">
    <property type="term" value="P:phosphoenolpyruvate-dependent sugar phosphotransferase system"/>
    <property type="evidence" value="ECO:0007669"/>
    <property type="project" value="UniProtKB-KW"/>
</dbReference>
<keyword evidence="11 16" id="KW-0598">Phosphotransferase system</keyword>
<dbReference type="EMBL" id="JACHOO010000007">
    <property type="protein sequence ID" value="MBB5754312.1"/>
    <property type="molecule type" value="Genomic_DNA"/>
</dbReference>
<feature type="binding site" evidence="18">
    <location>
        <position position="454"/>
    </location>
    <ligand>
        <name>phosphoenolpyruvate</name>
        <dbReference type="ChEBI" id="CHEBI:58702"/>
    </ligand>
</feature>
<feature type="domain" description="Phosphotransferase system enzyme I N-terminal" evidence="22">
    <location>
        <begin position="9"/>
        <end position="122"/>
    </location>
</feature>
<organism evidence="23 24">
    <name type="scientific">Prosthecomicrobium pneumaticum</name>
    <dbReference type="NCBI Taxonomy" id="81895"/>
    <lineage>
        <taxon>Bacteria</taxon>
        <taxon>Pseudomonadati</taxon>
        <taxon>Pseudomonadota</taxon>
        <taxon>Alphaproteobacteria</taxon>
        <taxon>Hyphomicrobiales</taxon>
        <taxon>Kaistiaceae</taxon>
        <taxon>Prosthecomicrobium</taxon>
    </lineage>
</organism>
<dbReference type="PIRSF" id="PIRSF000732">
    <property type="entry name" value="PTS_enzyme_I"/>
    <property type="match status" value="1"/>
</dbReference>
<dbReference type="Gene3D" id="3.20.20.60">
    <property type="entry name" value="Phosphoenolpyruvate-binding domains"/>
    <property type="match status" value="1"/>
</dbReference>
<comment type="subcellular location">
    <subcellularLocation>
        <location evidence="3 16">Cytoplasm</location>
    </subcellularLocation>
</comment>
<dbReference type="InterPro" id="IPR036637">
    <property type="entry name" value="Phosphohistidine_dom_sf"/>
</dbReference>
<dbReference type="PANTHER" id="PTHR46244">
    <property type="entry name" value="PHOSPHOENOLPYRUVATE-PROTEIN PHOSPHOTRANSFERASE"/>
    <property type="match status" value="1"/>
</dbReference>
<evidence type="ECO:0000256" key="2">
    <source>
        <dbReference type="ARBA" id="ARBA00001946"/>
    </source>
</evidence>
<dbReference type="Pfam" id="PF02896">
    <property type="entry name" value="PEP-utilizers_C"/>
    <property type="match status" value="1"/>
</dbReference>
<evidence type="ECO:0000256" key="17">
    <source>
        <dbReference type="PIRSR" id="PIRSR000732-1"/>
    </source>
</evidence>
<evidence type="ECO:0000259" key="22">
    <source>
        <dbReference type="Pfam" id="PF05524"/>
    </source>
</evidence>
<dbReference type="InterPro" id="IPR008279">
    <property type="entry name" value="PEP-util_enz_mobile_dom"/>
</dbReference>
<dbReference type="Pfam" id="PF00391">
    <property type="entry name" value="PEP-utilizers"/>
    <property type="match status" value="1"/>
</dbReference>
<comment type="caution">
    <text evidence="23">The sequence shown here is derived from an EMBL/GenBank/DDBJ whole genome shotgun (WGS) entry which is preliminary data.</text>
</comment>
<dbReference type="SUPFAM" id="SSF51621">
    <property type="entry name" value="Phosphoenolpyruvate/pyruvate domain"/>
    <property type="match status" value="1"/>
</dbReference>
<proteinExistence type="inferred from homology"/>
<evidence type="ECO:0000256" key="12">
    <source>
        <dbReference type="ARBA" id="ARBA00022723"/>
    </source>
</evidence>
<keyword evidence="8 16" id="KW-0963">Cytoplasm</keyword>
<dbReference type="GO" id="GO:0046872">
    <property type="term" value="F:metal ion binding"/>
    <property type="evidence" value="ECO:0007669"/>
    <property type="project" value="UniProtKB-KW"/>
</dbReference>
<evidence type="ECO:0000256" key="4">
    <source>
        <dbReference type="ARBA" id="ARBA00007837"/>
    </source>
</evidence>
<evidence type="ECO:0000313" key="23">
    <source>
        <dbReference type="EMBL" id="MBB5754312.1"/>
    </source>
</evidence>
<evidence type="ECO:0000256" key="5">
    <source>
        <dbReference type="ARBA" id="ARBA00012232"/>
    </source>
</evidence>
<evidence type="ECO:0000256" key="19">
    <source>
        <dbReference type="PIRSR" id="PIRSR000732-3"/>
    </source>
</evidence>
<evidence type="ECO:0000313" key="24">
    <source>
        <dbReference type="Proteomes" id="UP000523821"/>
    </source>
</evidence>
<dbReference type="SUPFAM" id="SSF52009">
    <property type="entry name" value="Phosphohistidine domain"/>
    <property type="match status" value="1"/>
</dbReference>
<feature type="active site" description="Tele-phosphohistidine intermediate" evidence="17">
    <location>
        <position position="182"/>
    </location>
</feature>
<feature type="binding site" evidence="19">
    <location>
        <position position="421"/>
    </location>
    <ligand>
        <name>Mg(2+)</name>
        <dbReference type="ChEBI" id="CHEBI:18420"/>
    </ligand>
</feature>
<feature type="domain" description="PEP-utilising enzyme C-terminal" evidence="21">
    <location>
        <begin position="242"/>
        <end position="528"/>
    </location>
</feature>
<keyword evidence="10 16" id="KW-0808">Transferase</keyword>
<comment type="similarity">
    <text evidence="4 16">Belongs to the PEP-utilizing enzyme family.</text>
</comment>
<dbReference type="Proteomes" id="UP000523821">
    <property type="component" value="Unassembled WGS sequence"/>
</dbReference>
<evidence type="ECO:0000256" key="1">
    <source>
        <dbReference type="ARBA" id="ARBA00000683"/>
    </source>
</evidence>
<dbReference type="InterPro" id="IPR015813">
    <property type="entry name" value="Pyrv/PenolPyrv_kinase-like_dom"/>
</dbReference>
<comment type="catalytic activity">
    <reaction evidence="1 16">
        <text>L-histidyl-[protein] + phosphoenolpyruvate = N(pros)-phospho-L-histidyl-[protein] + pyruvate</text>
        <dbReference type="Rhea" id="RHEA:23880"/>
        <dbReference type="Rhea" id="RHEA-COMP:9745"/>
        <dbReference type="Rhea" id="RHEA-COMP:9746"/>
        <dbReference type="ChEBI" id="CHEBI:15361"/>
        <dbReference type="ChEBI" id="CHEBI:29979"/>
        <dbReference type="ChEBI" id="CHEBI:58702"/>
        <dbReference type="ChEBI" id="CHEBI:64837"/>
        <dbReference type="EC" id="2.7.3.9"/>
    </reaction>
</comment>
<dbReference type="GO" id="GO:0005737">
    <property type="term" value="C:cytoplasm"/>
    <property type="evidence" value="ECO:0007669"/>
    <property type="project" value="UniProtKB-SubCell"/>
</dbReference>
<dbReference type="Pfam" id="PF05524">
    <property type="entry name" value="PEP-utilisers_N"/>
    <property type="match status" value="1"/>
</dbReference>
<dbReference type="InterPro" id="IPR036618">
    <property type="entry name" value="PtsI_HPr-bd_sf"/>
</dbReference>
<feature type="active site" description="Proton donor" evidence="17">
    <location>
        <position position="491"/>
    </location>
</feature>
<dbReference type="PANTHER" id="PTHR46244:SF6">
    <property type="entry name" value="PHOSPHOENOLPYRUVATE-PROTEIN PHOSPHOTRANSFERASE"/>
    <property type="match status" value="1"/>
</dbReference>
<evidence type="ECO:0000256" key="18">
    <source>
        <dbReference type="PIRSR" id="PIRSR000732-2"/>
    </source>
</evidence>
<evidence type="ECO:0000256" key="3">
    <source>
        <dbReference type="ARBA" id="ARBA00004496"/>
    </source>
</evidence>
<keyword evidence="9 16" id="KW-0762">Sugar transport</keyword>
<keyword evidence="12 16" id="KW-0479">Metal-binding</keyword>
<accession>A0A7W9L388</accession>
<comment type="cofactor">
    <cofactor evidence="2 16 19">
        <name>Mg(2+)</name>
        <dbReference type="ChEBI" id="CHEBI:18420"/>
    </cofactor>
</comment>
<evidence type="ECO:0000256" key="14">
    <source>
        <dbReference type="ARBA" id="ARBA00022842"/>
    </source>
</evidence>
<feature type="binding site" evidence="19">
    <location>
        <position position="444"/>
    </location>
    <ligand>
        <name>Mg(2+)</name>
        <dbReference type="ChEBI" id="CHEBI:18420"/>
    </ligand>
</feature>
<dbReference type="EC" id="2.7.3.9" evidence="5 16"/>
<dbReference type="InterPro" id="IPR000121">
    <property type="entry name" value="PEP_util_C"/>
</dbReference>
<dbReference type="RefSeq" id="WP_183857760.1">
    <property type="nucleotide sequence ID" value="NZ_JACHOO010000007.1"/>
</dbReference>
<dbReference type="PRINTS" id="PR01736">
    <property type="entry name" value="PHPHTRNFRASE"/>
</dbReference>
<dbReference type="GO" id="GO:0016301">
    <property type="term" value="F:kinase activity"/>
    <property type="evidence" value="ECO:0007669"/>
    <property type="project" value="UniProtKB-KW"/>
</dbReference>
<evidence type="ECO:0000256" key="9">
    <source>
        <dbReference type="ARBA" id="ARBA00022597"/>
    </source>
</evidence>
<dbReference type="Gene3D" id="1.10.274.10">
    <property type="entry name" value="PtsI, HPr-binding domain"/>
    <property type="match status" value="1"/>
</dbReference>